<name>D3B4Q1_HETP5</name>
<dbReference type="Pfam" id="PF12937">
    <property type="entry name" value="F-box-like"/>
    <property type="match status" value="1"/>
</dbReference>
<organism evidence="3 4">
    <name type="scientific">Heterostelium pallidum (strain ATCC 26659 / Pp 5 / PN500)</name>
    <name type="common">Cellular slime mold</name>
    <name type="synonym">Polysphondylium pallidum</name>
    <dbReference type="NCBI Taxonomy" id="670386"/>
    <lineage>
        <taxon>Eukaryota</taxon>
        <taxon>Amoebozoa</taxon>
        <taxon>Evosea</taxon>
        <taxon>Eumycetozoa</taxon>
        <taxon>Dictyostelia</taxon>
        <taxon>Acytosteliales</taxon>
        <taxon>Acytosteliaceae</taxon>
        <taxon>Heterostelium</taxon>
    </lineage>
</organism>
<dbReference type="AlphaFoldDB" id="D3B4Q1"/>
<dbReference type="SMART" id="SM00248">
    <property type="entry name" value="ANK"/>
    <property type="match status" value="3"/>
</dbReference>
<dbReference type="InterPro" id="IPR036047">
    <property type="entry name" value="F-box-like_dom_sf"/>
</dbReference>
<dbReference type="EMBL" id="ADBJ01000010">
    <property type="protein sequence ID" value="EFA84299.1"/>
    <property type="molecule type" value="Genomic_DNA"/>
</dbReference>
<feature type="repeat" description="ANK" evidence="1">
    <location>
        <begin position="471"/>
        <end position="509"/>
    </location>
</feature>
<dbReference type="STRING" id="670386.D3B4Q1"/>
<evidence type="ECO:0000313" key="4">
    <source>
        <dbReference type="Proteomes" id="UP000001396"/>
    </source>
</evidence>
<dbReference type="PROSITE" id="PS50181">
    <property type="entry name" value="FBOX"/>
    <property type="match status" value="1"/>
</dbReference>
<dbReference type="InterPro" id="IPR001810">
    <property type="entry name" value="F-box_dom"/>
</dbReference>
<keyword evidence="4" id="KW-1185">Reference proteome</keyword>
<proteinExistence type="predicted"/>
<evidence type="ECO:0000313" key="3">
    <source>
        <dbReference type="EMBL" id="EFA84299.1"/>
    </source>
</evidence>
<reference evidence="3 4" key="1">
    <citation type="journal article" date="2011" name="Genome Res.">
        <title>Phylogeny-wide analysis of social amoeba genomes highlights ancient origins for complex intercellular communication.</title>
        <authorList>
            <person name="Heidel A.J."/>
            <person name="Lawal H.M."/>
            <person name="Felder M."/>
            <person name="Schilde C."/>
            <person name="Helps N.R."/>
            <person name="Tunggal B."/>
            <person name="Rivero F."/>
            <person name="John U."/>
            <person name="Schleicher M."/>
            <person name="Eichinger L."/>
            <person name="Platzer M."/>
            <person name="Noegel A.A."/>
            <person name="Schaap P."/>
            <person name="Gloeckner G."/>
        </authorList>
    </citation>
    <scope>NUCLEOTIDE SEQUENCE [LARGE SCALE GENOMIC DNA]</scope>
    <source>
        <strain evidence="4">ATCC 26659 / Pp 5 / PN500</strain>
    </source>
</reference>
<comment type="caution">
    <text evidence="3">The sequence shown here is derived from an EMBL/GenBank/DDBJ whole genome shotgun (WGS) entry which is preliminary data.</text>
</comment>
<dbReference type="GeneID" id="31358898"/>
<dbReference type="PANTHER" id="PTHR24145">
    <property type="entry name" value="ANKYRIN REPEAT DOMAIN-CONTAINING PROTEIN 11"/>
    <property type="match status" value="1"/>
</dbReference>
<dbReference type="GO" id="GO:0009653">
    <property type="term" value="P:anatomical structure morphogenesis"/>
    <property type="evidence" value="ECO:0007669"/>
    <property type="project" value="TreeGrafter"/>
</dbReference>
<sequence>MEFLELKILEMRNLQLKSNAHQQQERHVKLKVGFGKMGGWLKQYSSNLPSSHFSLNSNGRIDIYWNWTFPLRYKQRYQYLYIKLVDDGFLGSVIGECMIDIGHLKYPSTHSLCAPIISNVTSSHLGSHFMNIGEIHLSISTCPKSLHIYPSQISNLERDEKNDVPMTISTDTQSNDQMVPVYNNSNSNSSSTHSFKEQLKESISSASHLIIGTIKNGIRMGSDLQCLNGESRSQRQEMKEMLLREENNSKPFGSNNDHIHLIVVNCTGLEKEYSPPVGLGCRIRVGSTEKKETHQKLSNNLVWKQYFDLSLSNPMHRFSLSMQIFTVQLLDFSTTPASVMGESKEINLYALERDKVLEMSIPIKMQLAERPIINNNLNNVSIKIFMKFTTGNLTENDTTELLYQSVCAQDTHLTNALLRKGAKFNHYFKENRHLEQATYTTPLIKASKHGNIGLIRALIELGASVNYADPDGYTPLMKTLQFEGIHQPSSIHVLRLLLDSGANPSLRNKYGNDIFSYCNNKETIQFLQSYIYSSFMEVTILKCPRCNYIEFPFCSETTNPILRDRNCRCTKLSNCLSCNYPLSTKDEYIKVISNTEIKYLMNSFSSIVRFTPQFMIHCSSCNSFGFISQHMMDCQNDDDQFENYILNHLSHLPPCSNSTSTKIHYSKVILLQKQLDILLQLSPKTRASRSITITYQLYQKQQKQQHITTDYSPFQTLPHELILAIFSQIDSWSDISSLIQVNSLFHNILNDNMFWKNKLCSLFSLSRQTPLFGNSFKSLYGHYTSMAEWIRILLLEETFKPKYKFEINVGNGSLNVELSLTAKKYLFNKDGSSFNFENEFRLVLEFSAIKQLESVVIKAFDQPIQKIAELCSLIGISSANEATSPSLEQIGQHNGNASIHLRLQQKAITRWINQYLKYMYPGFHNFLMIRDDVGGSIILDFFYYDIERVELLLSNRQPQQLNL</sequence>
<feature type="domain" description="F-box" evidence="2">
    <location>
        <begin position="711"/>
        <end position="758"/>
    </location>
</feature>
<dbReference type="Gene3D" id="1.20.1280.50">
    <property type="match status" value="1"/>
</dbReference>
<dbReference type="Gene3D" id="1.25.40.20">
    <property type="entry name" value="Ankyrin repeat-containing domain"/>
    <property type="match status" value="1"/>
</dbReference>
<accession>D3B4Q1</accession>
<dbReference type="RefSeq" id="XP_020436415.1">
    <property type="nucleotide sequence ID" value="XM_020574343.1"/>
</dbReference>
<feature type="repeat" description="ANK" evidence="1">
    <location>
        <begin position="438"/>
        <end position="470"/>
    </location>
</feature>
<dbReference type="Proteomes" id="UP000001396">
    <property type="component" value="Unassembled WGS sequence"/>
</dbReference>
<dbReference type="SMART" id="SM00256">
    <property type="entry name" value="FBOX"/>
    <property type="match status" value="1"/>
</dbReference>
<gene>
    <name evidence="3" type="ORF">PPL_03376</name>
</gene>
<dbReference type="SUPFAM" id="SSF48403">
    <property type="entry name" value="Ankyrin repeat"/>
    <property type="match status" value="1"/>
</dbReference>
<dbReference type="InterPro" id="IPR042636">
    <property type="entry name" value="ANKRD11"/>
</dbReference>
<dbReference type="Pfam" id="PF12796">
    <property type="entry name" value="Ank_2"/>
    <property type="match status" value="1"/>
</dbReference>
<dbReference type="PROSITE" id="PS50088">
    <property type="entry name" value="ANK_REPEAT"/>
    <property type="match status" value="2"/>
</dbReference>
<dbReference type="InParanoid" id="D3B4Q1"/>
<dbReference type="PANTHER" id="PTHR24145:SF3">
    <property type="entry name" value="ANKYRIN REPEAT DOMAIN-CONTAINING PROTEIN 11"/>
    <property type="match status" value="1"/>
</dbReference>
<dbReference type="PROSITE" id="PS50297">
    <property type="entry name" value="ANK_REP_REGION"/>
    <property type="match status" value="1"/>
</dbReference>
<evidence type="ECO:0000259" key="2">
    <source>
        <dbReference type="PROSITE" id="PS50181"/>
    </source>
</evidence>
<dbReference type="FunCoup" id="D3B4Q1">
    <property type="interactions" value="423"/>
</dbReference>
<keyword evidence="1" id="KW-0040">ANK repeat</keyword>
<dbReference type="InterPro" id="IPR036770">
    <property type="entry name" value="Ankyrin_rpt-contain_sf"/>
</dbReference>
<dbReference type="InterPro" id="IPR002110">
    <property type="entry name" value="Ankyrin_rpt"/>
</dbReference>
<dbReference type="SUPFAM" id="SSF81383">
    <property type="entry name" value="F-box domain"/>
    <property type="match status" value="1"/>
</dbReference>
<evidence type="ECO:0000256" key="1">
    <source>
        <dbReference type="PROSITE-ProRule" id="PRU00023"/>
    </source>
</evidence>
<protein>
    <submittedName>
        <fullName evidence="3">Ankyrin repeat-containing protein</fullName>
    </submittedName>
</protein>